<dbReference type="SUPFAM" id="SSF48256">
    <property type="entry name" value="Citrate synthase"/>
    <property type="match status" value="1"/>
</dbReference>
<evidence type="ECO:0000256" key="1">
    <source>
        <dbReference type="ARBA" id="ARBA00010566"/>
    </source>
</evidence>
<evidence type="ECO:0000256" key="3">
    <source>
        <dbReference type="PIRSR" id="PIRSR001369-1"/>
    </source>
</evidence>
<dbReference type="InterPro" id="IPR016143">
    <property type="entry name" value="Citrate_synth-like_sm_a-sub"/>
</dbReference>
<dbReference type="GO" id="GO:0046912">
    <property type="term" value="F:acyltransferase activity, acyl groups converted into alkyl on transfer"/>
    <property type="evidence" value="ECO:0007669"/>
    <property type="project" value="InterPro"/>
</dbReference>
<dbReference type="InterPro" id="IPR019810">
    <property type="entry name" value="Citrate_synthase_AS"/>
</dbReference>
<gene>
    <name evidence="5" type="ORF">BO78DRAFT_355441</name>
</gene>
<dbReference type="VEuPathDB" id="FungiDB:BO78DRAFT_355441"/>
<evidence type="ECO:0000256" key="2">
    <source>
        <dbReference type="ARBA" id="ARBA00022679"/>
    </source>
</evidence>
<evidence type="ECO:0000313" key="6">
    <source>
        <dbReference type="Proteomes" id="UP000248423"/>
    </source>
</evidence>
<name>A0A319DSG7_ASPSB</name>
<dbReference type="AlphaFoldDB" id="A0A319DSG7"/>
<dbReference type="OrthoDB" id="435022at2759"/>
<dbReference type="Gene3D" id="1.10.230.10">
    <property type="entry name" value="Cytochrome P450-Terp, domain 2"/>
    <property type="match status" value="1"/>
</dbReference>
<comment type="similarity">
    <text evidence="1 4">Belongs to the citrate synthase family.</text>
</comment>
<proteinExistence type="inferred from homology"/>
<feature type="active site" evidence="3">
    <location>
        <position position="338"/>
    </location>
</feature>
<dbReference type="STRING" id="1448318.A0A319DSG7"/>
<dbReference type="PIRSF" id="PIRSF001369">
    <property type="entry name" value="Citrate_synth"/>
    <property type="match status" value="1"/>
</dbReference>
<dbReference type="InterPro" id="IPR002020">
    <property type="entry name" value="Citrate_synthase"/>
</dbReference>
<dbReference type="Pfam" id="PF00285">
    <property type="entry name" value="Citrate_synt"/>
    <property type="match status" value="1"/>
</dbReference>
<dbReference type="InterPro" id="IPR036969">
    <property type="entry name" value="Citrate_synthase_sf"/>
</dbReference>
<sequence>MTTNGTKGTNGVHETSAPSLHVVDSRTGQYYEIPIVHNAIHASEFKRIKAPLNQDYYPDQTENGIRVFDPGFSNTAVKESKITYIDGTKGIIQYRGYSIDDIIGQGKSFIDTVHLLIWGHWPSPIEAKKLQTRISDAMTLDGSVYQVIRSFPPSGSIMGMIIAGLSALQSTQMHTVPAHAAKNLYLGNPDLVDEQIITVLAALPMISAIAYCHHLNRPFTPPRRDLSYIENLFLMTGHVDGKTSLPNPRYVGYFERLWVLIADHEMTCSTAAMLQTASSLPDAISSLISAISAMYGPLHGGAIEVAYRDIAAIGSIPACKEKIDRVKSGKERLYGYGHRVYRVTDPRAVHIQAVLSELQEEIAQDPLLKVAFELNRLAADDEYFVKRKLKPNADLFAAFTYGAMGFPEEFILPISIVSRTQGFLAHWKEAMGGTARIWRPGQVYVGEVDRKF</sequence>
<protein>
    <recommendedName>
        <fullName evidence="4">Citrate synthase</fullName>
    </recommendedName>
</protein>
<dbReference type="Proteomes" id="UP000248423">
    <property type="component" value="Unassembled WGS sequence"/>
</dbReference>
<dbReference type="PANTHER" id="PTHR42871">
    <property type="entry name" value="CITRATE SYNTHASE"/>
    <property type="match status" value="1"/>
</dbReference>
<dbReference type="Gene3D" id="1.10.580.10">
    <property type="entry name" value="Citrate Synthase, domain 1"/>
    <property type="match status" value="1"/>
</dbReference>
<evidence type="ECO:0000256" key="4">
    <source>
        <dbReference type="RuleBase" id="RU000441"/>
    </source>
</evidence>
<dbReference type="PANTHER" id="PTHR42871:SF1">
    <property type="entry name" value="CITRATE SYNTHASE"/>
    <property type="match status" value="1"/>
</dbReference>
<dbReference type="PROSITE" id="PS00480">
    <property type="entry name" value="CITRATE_SYNTHASE"/>
    <property type="match status" value="1"/>
</dbReference>
<accession>A0A319DSG7</accession>
<keyword evidence="2 4" id="KW-0808">Transferase</keyword>
<dbReference type="GO" id="GO:0006099">
    <property type="term" value="P:tricarboxylic acid cycle"/>
    <property type="evidence" value="ECO:0007669"/>
    <property type="project" value="InterPro"/>
</dbReference>
<dbReference type="InterPro" id="IPR024176">
    <property type="entry name" value="Citrate_synthase_bac-typ"/>
</dbReference>
<feature type="active site" evidence="3">
    <location>
        <position position="394"/>
    </location>
</feature>
<evidence type="ECO:0000313" key="5">
    <source>
        <dbReference type="EMBL" id="PYI00542.1"/>
    </source>
</evidence>
<dbReference type="PRINTS" id="PR00143">
    <property type="entry name" value="CITRTSNTHASE"/>
</dbReference>
<keyword evidence="6" id="KW-1185">Reference proteome</keyword>
<reference evidence="5 6" key="1">
    <citation type="submission" date="2018-02" db="EMBL/GenBank/DDBJ databases">
        <title>The genomes of Aspergillus section Nigri reveals drivers in fungal speciation.</title>
        <authorList>
            <consortium name="DOE Joint Genome Institute"/>
            <person name="Vesth T.C."/>
            <person name="Nybo J."/>
            <person name="Theobald S."/>
            <person name="Brandl J."/>
            <person name="Frisvad J.C."/>
            <person name="Nielsen K.F."/>
            <person name="Lyhne E.K."/>
            <person name="Kogle M.E."/>
            <person name="Kuo A."/>
            <person name="Riley R."/>
            <person name="Clum A."/>
            <person name="Nolan M."/>
            <person name="Lipzen A."/>
            <person name="Salamov A."/>
            <person name="Henrissat B."/>
            <person name="Wiebenga A."/>
            <person name="De vries R.P."/>
            <person name="Grigoriev I.V."/>
            <person name="Mortensen U.H."/>
            <person name="Andersen M.R."/>
            <person name="Baker S.E."/>
        </authorList>
    </citation>
    <scope>NUCLEOTIDE SEQUENCE [LARGE SCALE GENOMIC DNA]</scope>
    <source>
        <strain evidence="5 6">CBS 121057</strain>
    </source>
</reference>
<organism evidence="5 6">
    <name type="scientific">Aspergillus sclerotiicarbonarius (strain CBS 121057 / IBT 28362)</name>
    <dbReference type="NCBI Taxonomy" id="1448318"/>
    <lineage>
        <taxon>Eukaryota</taxon>
        <taxon>Fungi</taxon>
        <taxon>Dikarya</taxon>
        <taxon>Ascomycota</taxon>
        <taxon>Pezizomycotina</taxon>
        <taxon>Eurotiomycetes</taxon>
        <taxon>Eurotiomycetidae</taxon>
        <taxon>Eurotiales</taxon>
        <taxon>Aspergillaceae</taxon>
        <taxon>Aspergillus</taxon>
        <taxon>Aspergillus subgen. Circumdati</taxon>
    </lineage>
</organism>
<dbReference type="InterPro" id="IPR016142">
    <property type="entry name" value="Citrate_synth-like_lrg_a-sub"/>
</dbReference>
<feature type="non-terminal residue" evidence="5">
    <location>
        <position position="452"/>
    </location>
</feature>
<dbReference type="EMBL" id="KZ826446">
    <property type="protein sequence ID" value="PYI00542.1"/>
    <property type="molecule type" value="Genomic_DNA"/>
</dbReference>